<protein>
    <submittedName>
        <fullName evidence="3">Uncharacterized protein</fullName>
    </submittedName>
</protein>
<sequence length="90" mass="10139">MLCRWCTCLWVAQVLLLAVSCARLLPGQRCLFLWLVFSVSLSVLVSVVRRWSFASGSKLRMVESWLAPVLLSYPVFPMCDNFLISGAVLD</sequence>
<accession>B4FDK5</accession>
<proteinExistence type="evidence at transcript level"/>
<evidence type="ECO:0000313" key="3">
    <source>
        <dbReference type="EMBL" id="ACF80198.1"/>
    </source>
</evidence>
<evidence type="ECO:0000256" key="2">
    <source>
        <dbReference type="SAM" id="SignalP"/>
    </source>
</evidence>
<keyword evidence="1" id="KW-0812">Transmembrane</keyword>
<keyword evidence="2" id="KW-0732">Signal</keyword>
<feature type="transmembrane region" description="Helical" evidence="1">
    <location>
        <begin position="31"/>
        <end position="51"/>
    </location>
</feature>
<reference evidence="3" key="1">
    <citation type="journal article" date="2009" name="PLoS Genet.">
        <title>Sequencing, mapping, and analysis of 27,455 maize full-length cDNAs.</title>
        <authorList>
            <person name="Soderlund C."/>
            <person name="Descour A."/>
            <person name="Kudrna D."/>
            <person name="Bomhoff M."/>
            <person name="Boyd L."/>
            <person name="Currie J."/>
            <person name="Angelova A."/>
            <person name="Collura K."/>
            <person name="Wissotski M."/>
            <person name="Ashley E."/>
            <person name="Morrow D."/>
            <person name="Fernandes J."/>
            <person name="Walbot V."/>
            <person name="Yu Y."/>
        </authorList>
    </citation>
    <scope>NUCLEOTIDE SEQUENCE</scope>
    <source>
        <strain evidence="3">B73</strain>
    </source>
</reference>
<organism evidence="3">
    <name type="scientific">Zea mays</name>
    <name type="common">Maize</name>
    <dbReference type="NCBI Taxonomy" id="4577"/>
    <lineage>
        <taxon>Eukaryota</taxon>
        <taxon>Viridiplantae</taxon>
        <taxon>Streptophyta</taxon>
        <taxon>Embryophyta</taxon>
        <taxon>Tracheophyta</taxon>
        <taxon>Spermatophyta</taxon>
        <taxon>Magnoliopsida</taxon>
        <taxon>Liliopsida</taxon>
        <taxon>Poales</taxon>
        <taxon>Poaceae</taxon>
        <taxon>PACMAD clade</taxon>
        <taxon>Panicoideae</taxon>
        <taxon>Andropogonodae</taxon>
        <taxon>Andropogoneae</taxon>
        <taxon>Tripsacinae</taxon>
        <taxon>Zea</taxon>
    </lineage>
</organism>
<dbReference type="AlphaFoldDB" id="B4FDK5"/>
<evidence type="ECO:0000256" key="1">
    <source>
        <dbReference type="SAM" id="Phobius"/>
    </source>
</evidence>
<feature type="signal peptide" evidence="2">
    <location>
        <begin position="1"/>
        <end position="22"/>
    </location>
</feature>
<dbReference type="PROSITE" id="PS51257">
    <property type="entry name" value="PROKAR_LIPOPROTEIN"/>
    <property type="match status" value="1"/>
</dbReference>
<keyword evidence="1" id="KW-1133">Transmembrane helix</keyword>
<name>B4FDK5_MAIZE</name>
<keyword evidence="1" id="KW-0472">Membrane</keyword>
<dbReference type="EMBL" id="BT035193">
    <property type="protein sequence ID" value="ACF80198.1"/>
    <property type="molecule type" value="mRNA"/>
</dbReference>
<feature type="chain" id="PRO_5009948049" evidence="2">
    <location>
        <begin position="23"/>
        <end position="90"/>
    </location>
</feature>